<sequence>MVIEFGLLALIVFVFVMVAAYAGALRALDVYLDQDQDSIFLSDDSEPPNTR</sequence>
<dbReference type="AlphaFoldDB" id="A0A1I6Q745"/>
<accession>A0A1I6Q745</accession>
<dbReference type="EMBL" id="FOZS01000001">
    <property type="protein sequence ID" value="SFS48224.1"/>
    <property type="molecule type" value="Genomic_DNA"/>
</dbReference>
<gene>
    <name evidence="1" type="ORF">SAMN04488556_1027</name>
</gene>
<reference evidence="2" key="1">
    <citation type="submission" date="2016-10" db="EMBL/GenBank/DDBJ databases">
        <authorList>
            <person name="Varghese N."/>
            <person name="Submissions S."/>
        </authorList>
    </citation>
    <scope>NUCLEOTIDE SEQUENCE [LARGE SCALE GENOMIC DNA]</scope>
    <source>
        <strain evidence="2">DSM 22427</strain>
    </source>
</reference>
<evidence type="ECO:0000313" key="2">
    <source>
        <dbReference type="Proteomes" id="UP000199199"/>
    </source>
</evidence>
<dbReference type="Proteomes" id="UP000199199">
    <property type="component" value="Unassembled WGS sequence"/>
</dbReference>
<evidence type="ECO:0000313" key="1">
    <source>
        <dbReference type="EMBL" id="SFS48224.1"/>
    </source>
</evidence>
<name>A0A1I6Q745_9EURY</name>
<keyword evidence="2" id="KW-1185">Reference proteome</keyword>
<proteinExistence type="predicted"/>
<organism evidence="1 2">
    <name type="scientific">Halostagnicola kamekurae</name>
    <dbReference type="NCBI Taxonomy" id="619731"/>
    <lineage>
        <taxon>Archaea</taxon>
        <taxon>Methanobacteriati</taxon>
        <taxon>Methanobacteriota</taxon>
        <taxon>Stenosarchaea group</taxon>
        <taxon>Halobacteria</taxon>
        <taxon>Halobacteriales</taxon>
        <taxon>Natrialbaceae</taxon>
        <taxon>Halostagnicola</taxon>
    </lineage>
</organism>
<protein>
    <submittedName>
        <fullName evidence="1">Uncharacterized protein</fullName>
    </submittedName>
</protein>